<sequence length="260" mass="28983">MTDGTRFTAQLARQLIAAKFAAPEWATMFEVAPRTGGGTRYADAVAVNLWQSRGHAVHGFEIKVSRGDWLRELRTPAKAEEIQRFCDYWTIVAPKGVVADGELPPTWGMLEMRADRLMQVRAGPKLDAQPVTRAFFASLMRRGHEGLDLLSAEKLEAERAAMQKTIDERVERGVKNCTREFQRIKEHIAKFEQETGLSFSEWGGPDVRTIKIATALADLSGWRDQTALSRLMDLASELERAATTVREAVGHTGLQEVMAA</sequence>
<keyword evidence="1" id="KW-0175">Coiled coil</keyword>
<reference evidence="2" key="1">
    <citation type="journal article" date="2022" name="Microbiol. Resour. Announc.">
        <title>Genome Sequence of Cupriavidus campinensis Strain G5, a Member of a Bacterial Consortium Capable of Polyethylene Degradation.</title>
        <authorList>
            <person name="Schneider B."/>
            <person name="Pfeiffer F."/>
            <person name="Dyall-Smith M."/>
            <person name="Kunte H.J."/>
        </authorList>
    </citation>
    <scope>NUCLEOTIDE SEQUENCE</scope>
    <source>
        <strain evidence="2">G5</strain>
    </source>
</reference>
<reference evidence="2" key="2">
    <citation type="submission" date="2022-05" db="EMBL/GenBank/DDBJ databases">
        <authorList>
            <person name="Kunte H.-J."/>
        </authorList>
    </citation>
    <scope>NUCLEOTIDE SEQUENCE</scope>
    <source>
        <strain evidence="2">G5</strain>
    </source>
</reference>
<dbReference type="AlphaFoldDB" id="A0AAE9I2Q8"/>
<evidence type="ECO:0000313" key="2">
    <source>
        <dbReference type="EMBL" id="URF02811.1"/>
    </source>
</evidence>
<dbReference type="KEGG" id="ccam:M5D45_09530"/>
<dbReference type="Proteomes" id="UP001056132">
    <property type="component" value="Chromosome 1"/>
</dbReference>
<name>A0AAE9I2Q8_9BURK</name>
<feature type="coiled-coil region" evidence="1">
    <location>
        <begin position="152"/>
        <end position="194"/>
    </location>
</feature>
<gene>
    <name evidence="2" type="ORF">M5D45_09530</name>
</gene>
<evidence type="ECO:0000256" key="1">
    <source>
        <dbReference type="SAM" id="Coils"/>
    </source>
</evidence>
<evidence type="ECO:0000313" key="3">
    <source>
        <dbReference type="Proteomes" id="UP001056132"/>
    </source>
</evidence>
<dbReference type="RefSeq" id="WP_250024542.1">
    <property type="nucleotide sequence ID" value="NZ_CP097330.1"/>
</dbReference>
<organism evidence="2 3">
    <name type="scientific">Cupriavidus campinensis</name>
    <dbReference type="NCBI Taxonomy" id="151783"/>
    <lineage>
        <taxon>Bacteria</taxon>
        <taxon>Pseudomonadati</taxon>
        <taxon>Pseudomonadota</taxon>
        <taxon>Betaproteobacteria</taxon>
        <taxon>Burkholderiales</taxon>
        <taxon>Burkholderiaceae</taxon>
        <taxon>Cupriavidus</taxon>
    </lineage>
</organism>
<evidence type="ECO:0008006" key="4">
    <source>
        <dbReference type="Google" id="ProtNLM"/>
    </source>
</evidence>
<protein>
    <recommendedName>
        <fullName evidence="4">MmcB family DNA repair protein</fullName>
    </recommendedName>
</protein>
<proteinExistence type="predicted"/>
<dbReference type="EMBL" id="CP097330">
    <property type="protein sequence ID" value="URF02811.1"/>
    <property type="molecule type" value="Genomic_DNA"/>
</dbReference>
<accession>A0AAE9I2Q8</accession>